<keyword evidence="5" id="KW-0539">Nucleus</keyword>
<sequence length="533" mass="62971">MAVEESASFWDLIEKKSEIISLKSEIQRLESVIQNERQSFIKKEVDLRKEIDNLQQEVKNEKERGIQFKREINAKNEKIDACNEQLASMRDEFGKEKEFYEKRLIETEKLNQTLKSANNDLNLKIESLKRQHINELMERDNLIVCLRTDFENFQKEKEIYLKRIETLHSDLKNSNELESKFHRLVEENKTLKDQLKEYSEAKKLTDIFQEELKDLPHIEKLKNREEALNVELLFHKSKLEESSKQISEVLEKYASLEKEVETLNTKILDLDQQNKKLSKKCLLFCKERDAYKKIIDGYENEITIAGTDAALRERIADLESTLQEYRSLIQPLESGMTKEISDEPKRKKLKEDNENVENSDSLESQAKNKEEHLEVIEENKRLKLLLKQLESKVNSKGEEKVKSEEEVKELKQQLNIAEKKRVHIMEAFKKTSKEFREVVYILTGYRIDALKQKIYRLSHVYAESQNDVLLFELENNGNMKLQNNEYSEKLAPLINNYINKYDSFPAFLSALTMDLFQKQTHIQNNSTFNETLN</sequence>
<dbReference type="EMBL" id="NCKU01005665">
    <property type="protein sequence ID" value="RWS04302.1"/>
    <property type="molecule type" value="Genomic_DNA"/>
</dbReference>
<reference evidence="10 11" key="1">
    <citation type="journal article" date="2018" name="Gigascience">
        <title>Genomes of trombidid mites reveal novel predicted allergens and laterally-transferred genes associated with secondary metabolism.</title>
        <authorList>
            <person name="Dong X."/>
            <person name="Chaisiri K."/>
            <person name="Xia D."/>
            <person name="Armstrong S.D."/>
            <person name="Fang Y."/>
            <person name="Donnelly M.J."/>
            <person name="Kadowaki T."/>
            <person name="McGarry J.W."/>
            <person name="Darby A.C."/>
            <person name="Makepeace B.L."/>
        </authorList>
    </citation>
    <scope>NUCLEOTIDE SEQUENCE [LARGE SCALE GENOMIC DNA]</scope>
    <source>
        <strain evidence="10">UoL-WK</strain>
    </source>
</reference>
<comment type="caution">
    <text evidence="10">The sequence shown here is derived from an EMBL/GenBank/DDBJ whole genome shotgun (WGS) entry which is preliminary data.</text>
</comment>
<dbReference type="STRING" id="1965070.A0A3S3RT17"/>
<evidence type="ECO:0000256" key="1">
    <source>
        <dbReference type="ARBA" id="ARBA00004123"/>
    </source>
</evidence>
<dbReference type="PANTHER" id="PTHR23168">
    <property type="entry name" value="MITOTIC SPINDLE ASSEMBLY CHECKPOINT PROTEIN MAD1 MITOTIC ARREST DEFICIENT-LIKE PROTEIN 1"/>
    <property type="match status" value="1"/>
</dbReference>
<dbReference type="Gene3D" id="1.20.5.170">
    <property type="match status" value="1"/>
</dbReference>
<gene>
    <name evidence="10" type="ORF">B4U79_05361</name>
    <name evidence="9" type="ORF">B4U79_12977</name>
</gene>
<keyword evidence="11" id="KW-1185">Reference proteome</keyword>
<feature type="coiled-coil region" evidence="7">
    <location>
        <begin position="12"/>
        <end position="131"/>
    </location>
</feature>
<feature type="region of interest" description="Disordered" evidence="8">
    <location>
        <begin position="333"/>
        <end position="370"/>
    </location>
</feature>
<evidence type="ECO:0000313" key="11">
    <source>
        <dbReference type="Proteomes" id="UP000285301"/>
    </source>
</evidence>
<evidence type="ECO:0000256" key="5">
    <source>
        <dbReference type="ARBA" id="ARBA00023242"/>
    </source>
</evidence>
<keyword evidence="6" id="KW-0131">Cell cycle</keyword>
<dbReference type="Gene3D" id="3.30.457.60">
    <property type="match status" value="1"/>
</dbReference>
<dbReference type="GO" id="GO:0051301">
    <property type="term" value="P:cell division"/>
    <property type="evidence" value="ECO:0007669"/>
    <property type="project" value="UniProtKB-KW"/>
</dbReference>
<comment type="subcellular location">
    <subcellularLocation>
        <location evidence="1">Nucleus</location>
    </subcellularLocation>
</comment>
<keyword evidence="7" id="KW-0175">Coiled coil</keyword>
<dbReference type="GO" id="GO:0005635">
    <property type="term" value="C:nuclear envelope"/>
    <property type="evidence" value="ECO:0007669"/>
    <property type="project" value="TreeGrafter"/>
</dbReference>
<dbReference type="PANTHER" id="PTHR23168:SF0">
    <property type="entry name" value="MITOTIC SPINDLE ASSEMBLY CHECKPOINT PROTEIN MAD1"/>
    <property type="match status" value="1"/>
</dbReference>
<dbReference type="Pfam" id="PF05557">
    <property type="entry name" value="MAD"/>
    <property type="match status" value="2"/>
</dbReference>
<evidence type="ECO:0000256" key="7">
    <source>
        <dbReference type="SAM" id="Coils"/>
    </source>
</evidence>
<keyword evidence="3" id="KW-0132">Cell division</keyword>
<dbReference type="InterPro" id="IPR008672">
    <property type="entry name" value="Mad1"/>
</dbReference>
<evidence type="ECO:0000256" key="8">
    <source>
        <dbReference type="SAM" id="MobiDB-lite"/>
    </source>
</evidence>
<evidence type="ECO:0000256" key="2">
    <source>
        <dbReference type="ARBA" id="ARBA00008029"/>
    </source>
</evidence>
<dbReference type="OrthoDB" id="331602at2759"/>
<comment type="similarity">
    <text evidence="2">Belongs to the MAD1 family.</text>
</comment>
<keyword evidence="4" id="KW-0498">Mitosis</keyword>
<feature type="compositionally biased region" description="Basic and acidic residues" evidence="8">
    <location>
        <begin position="339"/>
        <end position="353"/>
    </location>
</feature>
<evidence type="ECO:0000256" key="6">
    <source>
        <dbReference type="ARBA" id="ARBA00023306"/>
    </source>
</evidence>
<dbReference type="AlphaFoldDB" id="A0A3S3RT17"/>
<proteinExistence type="inferred from homology"/>
<organism evidence="10 11">
    <name type="scientific">Dinothrombium tinctorium</name>
    <dbReference type="NCBI Taxonomy" id="1965070"/>
    <lineage>
        <taxon>Eukaryota</taxon>
        <taxon>Metazoa</taxon>
        <taxon>Ecdysozoa</taxon>
        <taxon>Arthropoda</taxon>
        <taxon>Chelicerata</taxon>
        <taxon>Arachnida</taxon>
        <taxon>Acari</taxon>
        <taxon>Acariformes</taxon>
        <taxon>Trombidiformes</taxon>
        <taxon>Prostigmata</taxon>
        <taxon>Anystina</taxon>
        <taxon>Parasitengona</taxon>
        <taxon>Trombidioidea</taxon>
        <taxon>Trombidiidae</taxon>
        <taxon>Dinothrombium</taxon>
    </lineage>
</organism>
<evidence type="ECO:0000313" key="9">
    <source>
        <dbReference type="EMBL" id="RWS04299.1"/>
    </source>
</evidence>
<evidence type="ECO:0000256" key="4">
    <source>
        <dbReference type="ARBA" id="ARBA00022776"/>
    </source>
</evidence>
<evidence type="ECO:0000256" key="3">
    <source>
        <dbReference type="ARBA" id="ARBA00022618"/>
    </source>
</evidence>
<dbReference type="Proteomes" id="UP000285301">
    <property type="component" value="Unassembled WGS sequence"/>
</dbReference>
<name>A0A3S3RT17_9ACAR</name>
<accession>A0A3S3RT17</accession>
<evidence type="ECO:0000313" key="10">
    <source>
        <dbReference type="EMBL" id="RWS04302.1"/>
    </source>
</evidence>
<feature type="coiled-coil region" evidence="7">
    <location>
        <begin position="174"/>
        <end position="280"/>
    </location>
</feature>
<dbReference type="GO" id="GO:0051315">
    <property type="term" value="P:attachment of mitotic spindle microtubules to kinetochore"/>
    <property type="evidence" value="ECO:0007669"/>
    <property type="project" value="TreeGrafter"/>
</dbReference>
<protein>
    <submittedName>
        <fullName evidence="10">Mitotic spindle assembly checkpoint protein MAD1-like protein</fullName>
    </submittedName>
</protein>
<dbReference type="GO" id="GO:0000776">
    <property type="term" value="C:kinetochore"/>
    <property type="evidence" value="ECO:0007669"/>
    <property type="project" value="TreeGrafter"/>
</dbReference>
<reference evidence="10" key="2">
    <citation type="submission" date="2018-11" db="EMBL/GenBank/DDBJ databases">
        <title>Trombidioid mite genomics.</title>
        <authorList>
            <person name="Dong X."/>
        </authorList>
    </citation>
    <scope>NUCLEOTIDE SEQUENCE</scope>
    <source>
        <strain evidence="10">UoL-WK</strain>
    </source>
</reference>
<dbReference type="EMBL" id="NCKU01005666">
    <property type="protein sequence ID" value="RWS04299.1"/>
    <property type="molecule type" value="Genomic_DNA"/>
</dbReference>
<dbReference type="GO" id="GO:0072686">
    <property type="term" value="C:mitotic spindle"/>
    <property type="evidence" value="ECO:0007669"/>
    <property type="project" value="TreeGrafter"/>
</dbReference>
<dbReference type="GO" id="GO:0007094">
    <property type="term" value="P:mitotic spindle assembly checkpoint signaling"/>
    <property type="evidence" value="ECO:0007669"/>
    <property type="project" value="InterPro"/>
</dbReference>
<feature type="compositionally biased region" description="Polar residues" evidence="8">
    <location>
        <begin position="356"/>
        <end position="365"/>
    </location>
</feature>